<dbReference type="FunFam" id="3.40.140.10:FF:000021">
    <property type="entry name" value="Deoxycytidylate deaminase"/>
    <property type="match status" value="1"/>
</dbReference>
<dbReference type="InterPro" id="IPR035105">
    <property type="entry name" value="Deoxycytidylate_deaminase_dom"/>
</dbReference>
<feature type="domain" description="CMP/dCMP-type deaminase" evidence="7">
    <location>
        <begin position="88"/>
        <end position="226"/>
    </location>
</feature>
<sequence>MHLKRRQTKLCEAKSDKREKDRMCSHISCGSLSIPEASLLALVLAHLNPLKAAKFYTIQMESKACPGSSPEEKACFQPPSGKRKNYLSWDDFFMSLAFLSAQRSKDPRTQVGACVVKRKKIRGMGYNGFPWGCPDDLLPWAHRSEVDSVLDCKTPYVCHAEMNAILNSQGKIKGSKIYVVLFPCNECAKLIIQSKVKEIIYFSDKYAQRDEYKASRRMLQMAKIKCRQHIPKADKIVIEFAL</sequence>
<dbReference type="EMBL" id="LT994652">
    <property type="protein sequence ID" value="SPN79518.1"/>
    <property type="molecule type" value="Genomic_DNA"/>
</dbReference>
<dbReference type="PROSITE" id="PS00903">
    <property type="entry name" value="CYT_DCMP_DEAMINASES_1"/>
    <property type="match status" value="1"/>
</dbReference>
<protein>
    <submittedName>
        <fullName evidence="8">Deoxycytidylate deaminase</fullName>
    </submittedName>
</protein>
<dbReference type="InterPro" id="IPR015517">
    <property type="entry name" value="dCMP_deaminase-rel"/>
</dbReference>
<dbReference type="GO" id="GO:0009165">
    <property type="term" value="P:nucleotide biosynthetic process"/>
    <property type="evidence" value="ECO:0007669"/>
    <property type="project" value="UniProtKB-KW"/>
</dbReference>
<evidence type="ECO:0000313" key="8">
    <source>
        <dbReference type="EMBL" id="SPN79518.1"/>
    </source>
</evidence>
<dbReference type="InterPro" id="IPR016192">
    <property type="entry name" value="APOBEC/CMP_deaminase_Zn-bd"/>
</dbReference>
<dbReference type="SUPFAM" id="SSF53927">
    <property type="entry name" value="Cytidine deaminase-like"/>
    <property type="match status" value="1"/>
</dbReference>
<evidence type="ECO:0000256" key="1">
    <source>
        <dbReference type="ARBA" id="ARBA00001947"/>
    </source>
</evidence>
<accession>A0A2R8FEZ3</accession>
<dbReference type="GO" id="GO:0004132">
    <property type="term" value="F:dCMP deaminase activity"/>
    <property type="evidence" value="ECO:0007669"/>
    <property type="project" value="TreeGrafter"/>
</dbReference>
<dbReference type="CDD" id="cd01286">
    <property type="entry name" value="deoxycytidylate_deaminase"/>
    <property type="match status" value="1"/>
</dbReference>
<organism evidence="8">
    <name type="scientific">Cedratvirus Zaza IHUMI</name>
    <dbReference type="NCBI Taxonomy" id="2126979"/>
    <lineage>
        <taxon>Viruses</taxon>
        <taxon>Pithoviruses</taxon>
    </lineage>
</organism>
<reference evidence="8" key="1">
    <citation type="submission" date="2018-03" db="EMBL/GenBank/DDBJ databases">
        <authorList>
            <consortium name="Urmite Genomes"/>
        </authorList>
    </citation>
    <scope>NUCLEOTIDE SEQUENCE [LARGE SCALE GENOMIC DNA]</scope>
    <source>
        <strain evidence="8">IHUMI-S29</strain>
    </source>
</reference>
<evidence type="ECO:0000256" key="5">
    <source>
        <dbReference type="ARBA" id="ARBA00022801"/>
    </source>
</evidence>
<evidence type="ECO:0000256" key="6">
    <source>
        <dbReference type="ARBA" id="ARBA00022833"/>
    </source>
</evidence>
<evidence type="ECO:0000259" key="7">
    <source>
        <dbReference type="PROSITE" id="PS51747"/>
    </source>
</evidence>
<comment type="similarity">
    <text evidence="2">Belongs to the cytidine and deoxycytidylate deaminase family.</text>
</comment>
<evidence type="ECO:0000256" key="2">
    <source>
        <dbReference type="ARBA" id="ARBA00006576"/>
    </source>
</evidence>
<dbReference type="Gene3D" id="3.40.140.10">
    <property type="entry name" value="Cytidine Deaminase, domain 2"/>
    <property type="match status" value="1"/>
</dbReference>
<proteinExistence type="inferred from homology"/>
<dbReference type="PANTHER" id="PTHR11086">
    <property type="entry name" value="DEOXYCYTIDYLATE DEAMINASE-RELATED"/>
    <property type="match status" value="1"/>
</dbReference>
<dbReference type="InterPro" id="IPR002125">
    <property type="entry name" value="CMP_dCMP_dom"/>
</dbReference>
<dbReference type="PANTHER" id="PTHR11086:SF18">
    <property type="entry name" value="DEOXYCYTIDYLATE DEAMINASE"/>
    <property type="match status" value="1"/>
</dbReference>
<dbReference type="Proteomes" id="UP000270547">
    <property type="component" value="Segment"/>
</dbReference>
<dbReference type="Pfam" id="PF00383">
    <property type="entry name" value="dCMP_cyt_deam_1"/>
    <property type="match status" value="1"/>
</dbReference>
<keyword evidence="4" id="KW-0545">Nucleotide biosynthesis</keyword>
<keyword evidence="5" id="KW-0378">Hydrolase</keyword>
<dbReference type="GO" id="GO:0008270">
    <property type="term" value="F:zinc ion binding"/>
    <property type="evidence" value="ECO:0007669"/>
    <property type="project" value="InterPro"/>
</dbReference>
<keyword evidence="3" id="KW-0479">Metal-binding</keyword>
<evidence type="ECO:0000256" key="3">
    <source>
        <dbReference type="ARBA" id="ARBA00022723"/>
    </source>
</evidence>
<gene>
    <name evidence="8" type="ORF">ZAZAV_349</name>
</gene>
<comment type="cofactor">
    <cofactor evidence="1">
        <name>Zn(2+)</name>
        <dbReference type="ChEBI" id="CHEBI:29105"/>
    </cofactor>
</comment>
<keyword evidence="6" id="KW-0862">Zinc</keyword>
<dbReference type="InterPro" id="IPR016193">
    <property type="entry name" value="Cytidine_deaminase-like"/>
</dbReference>
<dbReference type="PROSITE" id="PS51747">
    <property type="entry name" value="CYT_DCMP_DEAMINASES_2"/>
    <property type="match status" value="1"/>
</dbReference>
<evidence type="ECO:0000256" key="4">
    <source>
        <dbReference type="ARBA" id="ARBA00022727"/>
    </source>
</evidence>
<name>A0A2R8FEZ3_9VIRU</name>